<reference evidence="1 2" key="1">
    <citation type="submission" date="2021-04" db="EMBL/GenBank/DDBJ databases">
        <title>Mariniflexile gromovii gen. nov., sp. nov., a gliding bacterium isolated from the sea urchin Strongylocentrotus intermedius.</title>
        <authorList>
            <person name="Ko S."/>
            <person name="Le V."/>
            <person name="Ahn C.-Y."/>
            <person name="Oh H.-M."/>
        </authorList>
    </citation>
    <scope>NUCLEOTIDE SEQUENCE [LARGE SCALE GENOMIC DNA]</scope>
    <source>
        <strain evidence="1 2">KCTC 12570</strain>
    </source>
</reference>
<gene>
    <name evidence="1" type="ORF">J8H85_17305</name>
</gene>
<comment type="caution">
    <text evidence="1">The sequence shown here is derived from an EMBL/GenBank/DDBJ whole genome shotgun (WGS) entry which is preliminary data.</text>
</comment>
<protein>
    <submittedName>
        <fullName evidence="1">Uncharacterized protein</fullName>
    </submittedName>
</protein>
<dbReference type="Proteomes" id="UP000670776">
    <property type="component" value="Unassembled WGS sequence"/>
</dbReference>
<proteinExistence type="predicted"/>
<accession>A0ABS4BYE3</accession>
<name>A0ABS4BYE3_9FLAO</name>
<evidence type="ECO:0000313" key="1">
    <source>
        <dbReference type="EMBL" id="MBP0905589.1"/>
    </source>
</evidence>
<evidence type="ECO:0000313" key="2">
    <source>
        <dbReference type="Proteomes" id="UP000670776"/>
    </source>
</evidence>
<keyword evidence="2" id="KW-1185">Reference proteome</keyword>
<dbReference type="RefSeq" id="WP_209656722.1">
    <property type="nucleotide sequence ID" value="NZ_JAGJCB010000026.1"/>
</dbReference>
<sequence>MSQISLWFGIITKVKTLKIVSIMPAKGVIFSDGIESDFLSFNLVSGVEISIADTKANNFFNN</sequence>
<organism evidence="1 2">
    <name type="scientific">Mariniflexile gromovii</name>
    <dbReference type="NCBI Taxonomy" id="362523"/>
    <lineage>
        <taxon>Bacteria</taxon>
        <taxon>Pseudomonadati</taxon>
        <taxon>Bacteroidota</taxon>
        <taxon>Flavobacteriia</taxon>
        <taxon>Flavobacteriales</taxon>
        <taxon>Flavobacteriaceae</taxon>
        <taxon>Mariniflexile</taxon>
    </lineage>
</organism>
<dbReference type="EMBL" id="JAGJCB010000026">
    <property type="protein sequence ID" value="MBP0905589.1"/>
    <property type="molecule type" value="Genomic_DNA"/>
</dbReference>